<dbReference type="InterPro" id="IPR000719">
    <property type="entry name" value="Prot_kinase_dom"/>
</dbReference>
<dbReference type="Proteomes" id="UP000014174">
    <property type="component" value="Unassembled WGS sequence"/>
</dbReference>
<gene>
    <name evidence="2" type="ORF">ADIARSV_2794</name>
</gene>
<evidence type="ECO:0000313" key="2">
    <source>
        <dbReference type="EMBL" id="EOR93960.1"/>
    </source>
</evidence>
<dbReference type="SUPFAM" id="SSF56112">
    <property type="entry name" value="Protein kinase-like (PK-like)"/>
    <property type="match status" value="1"/>
</dbReference>
<accession>R9GQY0</accession>
<dbReference type="PANTHER" id="PTHR44167">
    <property type="entry name" value="OVARIAN-SPECIFIC SERINE/THREONINE-PROTEIN KINASE LOK-RELATED"/>
    <property type="match status" value="1"/>
</dbReference>
<dbReference type="PROSITE" id="PS00108">
    <property type="entry name" value="PROTEIN_KINASE_ST"/>
    <property type="match status" value="1"/>
</dbReference>
<evidence type="ECO:0000313" key="3">
    <source>
        <dbReference type="Proteomes" id="UP000014174"/>
    </source>
</evidence>
<dbReference type="InterPro" id="IPR008271">
    <property type="entry name" value="Ser/Thr_kinase_AS"/>
</dbReference>
<organism evidence="2 3">
    <name type="scientific">Arcticibacter svalbardensis MN12-7</name>
    <dbReference type="NCBI Taxonomy" id="1150600"/>
    <lineage>
        <taxon>Bacteria</taxon>
        <taxon>Pseudomonadati</taxon>
        <taxon>Bacteroidota</taxon>
        <taxon>Sphingobacteriia</taxon>
        <taxon>Sphingobacteriales</taxon>
        <taxon>Sphingobacteriaceae</taxon>
        <taxon>Arcticibacter</taxon>
    </lineage>
</organism>
<feature type="domain" description="Protein kinase" evidence="1">
    <location>
        <begin position="31"/>
        <end position="303"/>
    </location>
</feature>
<dbReference type="EMBL" id="AQPN01000100">
    <property type="protein sequence ID" value="EOR93960.1"/>
    <property type="molecule type" value="Genomic_DNA"/>
</dbReference>
<dbReference type="GO" id="GO:0004674">
    <property type="term" value="F:protein serine/threonine kinase activity"/>
    <property type="evidence" value="ECO:0007669"/>
    <property type="project" value="TreeGrafter"/>
</dbReference>
<dbReference type="SMART" id="SM00220">
    <property type="entry name" value="S_TKc"/>
    <property type="match status" value="1"/>
</dbReference>
<dbReference type="AlphaFoldDB" id="R9GQY0"/>
<dbReference type="Gene3D" id="1.10.510.10">
    <property type="entry name" value="Transferase(Phosphotransferase) domain 1"/>
    <property type="match status" value="1"/>
</dbReference>
<dbReference type="STRING" id="1150600.ADIARSV_2794"/>
<sequence length="303" mass="35495">MYLDGRNIKLSTNPTENLLELEGEYYQIDFLHETNKYVHGGNGIIFKLSDEQKGIDYVIKFLRFSVEYANNDWKLKKRLKRFDREVEALYVAKTNSLLGIVQIETHGDFIISGETFPYYIMEKCDFTLNQYLQDEGDDLNVIQKTMLCHKILEGVQQLHEYKIYHRDIKHDNIYFLDGEPLIGDLGLVDFQDTDYIINENGELIGPTGWFSPEALNKYLVEKTPNKNKFDCTIDEKSEVFQLGKLFWYIFQGNLPIGQIQVEDFLPNNEIIYEILYNMLVYSKNKRSDTEKVSYQIGSFLSSN</sequence>
<dbReference type="InterPro" id="IPR011009">
    <property type="entry name" value="Kinase-like_dom_sf"/>
</dbReference>
<dbReference type="eggNOG" id="COG0515">
    <property type="taxonomic scope" value="Bacteria"/>
</dbReference>
<evidence type="ECO:0000259" key="1">
    <source>
        <dbReference type="PROSITE" id="PS50011"/>
    </source>
</evidence>
<comment type="caution">
    <text evidence="2">The sequence shown here is derived from an EMBL/GenBank/DDBJ whole genome shotgun (WGS) entry which is preliminary data.</text>
</comment>
<dbReference type="OrthoDB" id="9813021at2"/>
<dbReference type="GO" id="GO:0005524">
    <property type="term" value="F:ATP binding"/>
    <property type="evidence" value="ECO:0007669"/>
    <property type="project" value="InterPro"/>
</dbReference>
<name>R9GQY0_9SPHI</name>
<dbReference type="Pfam" id="PF00069">
    <property type="entry name" value="Pkinase"/>
    <property type="match status" value="1"/>
</dbReference>
<keyword evidence="3" id="KW-1185">Reference proteome</keyword>
<dbReference type="PROSITE" id="PS50011">
    <property type="entry name" value="PROTEIN_KINASE_DOM"/>
    <property type="match status" value="1"/>
</dbReference>
<reference evidence="2 3" key="1">
    <citation type="journal article" date="2013" name="Genome Announc.">
        <title>Draft Genome Sequence of Arcticibacter svalbardensis Strain MN12-7T, a Member of the Family Sphingobacteriaceae Isolated from an Arctic Soil Sample.</title>
        <authorList>
            <person name="Shivaji S."/>
            <person name="Ara S."/>
            <person name="Prasad S."/>
            <person name="Manasa B.P."/>
            <person name="Begum Z."/>
            <person name="Singh A."/>
            <person name="Kumar Pinnaka A."/>
        </authorList>
    </citation>
    <scope>NUCLEOTIDE SEQUENCE [LARGE SCALE GENOMIC DNA]</scope>
    <source>
        <strain evidence="2 3">MN12-7</strain>
    </source>
</reference>
<protein>
    <recommendedName>
        <fullName evidence="1">Protein kinase domain-containing protein</fullName>
    </recommendedName>
</protein>
<dbReference type="RefSeq" id="WP_016196025.1">
    <property type="nucleotide sequence ID" value="NZ_AQPN01000100.1"/>
</dbReference>
<proteinExistence type="predicted"/>
<dbReference type="PANTHER" id="PTHR44167:SF24">
    <property type="entry name" value="SERINE_THREONINE-PROTEIN KINASE CHK2"/>
    <property type="match status" value="1"/>
</dbReference>